<accession>A0ABU9J4M9</accession>
<proteinExistence type="inferred from homology"/>
<evidence type="ECO:0000313" key="6">
    <source>
        <dbReference type="Proteomes" id="UP001459204"/>
    </source>
</evidence>
<name>A0ABU9J4M9_9GAMM</name>
<dbReference type="Pfam" id="PF05726">
    <property type="entry name" value="Pirin_C"/>
    <property type="match status" value="1"/>
</dbReference>
<dbReference type="PIRSF" id="PIRSF006232">
    <property type="entry name" value="Pirin"/>
    <property type="match status" value="1"/>
</dbReference>
<evidence type="ECO:0000259" key="4">
    <source>
        <dbReference type="Pfam" id="PF05726"/>
    </source>
</evidence>
<protein>
    <submittedName>
        <fullName evidence="5">Pirin family protein</fullName>
    </submittedName>
</protein>
<dbReference type="InterPro" id="IPR014710">
    <property type="entry name" value="RmlC-like_jellyroll"/>
</dbReference>
<feature type="domain" description="Pirin C-terminal" evidence="4">
    <location>
        <begin position="175"/>
        <end position="273"/>
    </location>
</feature>
<dbReference type="InterPro" id="IPR012093">
    <property type="entry name" value="Pirin"/>
</dbReference>
<dbReference type="PANTHER" id="PTHR13903:SF8">
    <property type="entry name" value="PIRIN"/>
    <property type="match status" value="1"/>
</dbReference>
<dbReference type="InterPro" id="IPR003829">
    <property type="entry name" value="Pirin_N_dom"/>
</dbReference>
<evidence type="ECO:0000313" key="5">
    <source>
        <dbReference type="EMBL" id="MEL1265306.1"/>
    </source>
</evidence>
<evidence type="ECO:0000256" key="1">
    <source>
        <dbReference type="ARBA" id="ARBA00008416"/>
    </source>
</evidence>
<dbReference type="Proteomes" id="UP001459204">
    <property type="component" value="Unassembled WGS sequence"/>
</dbReference>
<gene>
    <name evidence="5" type="ORF">AAD027_13150</name>
</gene>
<evidence type="ECO:0000259" key="3">
    <source>
        <dbReference type="Pfam" id="PF02678"/>
    </source>
</evidence>
<dbReference type="SUPFAM" id="SSF51182">
    <property type="entry name" value="RmlC-like cupins"/>
    <property type="match status" value="1"/>
</dbReference>
<dbReference type="CDD" id="cd02247">
    <property type="entry name" value="cupin_pirin_C"/>
    <property type="match status" value="1"/>
</dbReference>
<dbReference type="RefSeq" id="WP_341726469.1">
    <property type="nucleotide sequence ID" value="NZ_JBBWWT010000005.1"/>
</dbReference>
<reference evidence="5 6" key="1">
    <citation type="submission" date="2024-04" db="EMBL/GenBank/DDBJ databases">
        <title>Draft genome sequence of Pseudoxanthomonas putridarboris WD12.</title>
        <authorList>
            <person name="Oh J."/>
        </authorList>
    </citation>
    <scope>NUCLEOTIDE SEQUENCE [LARGE SCALE GENOMIC DNA]</scope>
    <source>
        <strain evidence="5 6">WD12</strain>
    </source>
</reference>
<comment type="similarity">
    <text evidence="1 2">Belongs to the pirin family.</text>
</comment>
<dbReference type="InterPro" id="IPR008778">
    <property type="entry name" value="Pirin_C_dom"/>
</dbReference>
<comment type="caution">
    <text evidence="5">The sequence shown here is derived from an EMBL/GenBank/DDBJ whole genome shotgun (WGS) entry which is preliminary data.</text>
</comment>
<organism evidence="5 6">
    <name type="scientific">Pseudoxanthomonas putridarboris</name>
    <dbReference type="NCBI Taxonomy" id="752605"/>
    <lineage>
        <taxon>Bacteria</taxon>
        <taxon>Pseudomonadati</taxon>
        <taxon>Pseudomonadota</taxon>
        <taxon>Gammaproteobacteria</taxon>
        <taxon>Lysobacterales</taxon>
        <taxon>Lysobacteraceae</taxon>
        <taxon>Pseudoxanthomonas</taxon>
    </lineage>
</organism>
<dbReference type="EMBL" id="JBBWWT010000005">
    <property type="protein sequence ID" value="MEL1265306.1"/>
    <property type="molecule type" value="Genomic_DNA"/>
</dbReference>
<dbReference type="PANTHER" id="PTHR13903">
    <property type="entry name" value="PIRIN-RELATED"/>
    <property type="match status" value="1"/>
</dbReference>
<evidence type="ECO:0000256" key="2">
    <source>
        <dbReference type="RuleBase" id="RU003457"/>
    </source>
</evidence>
<keyword evidence="6" id="KW-1185">Reference proteome</keyword>
<dbReference type="Pfam" id="PF02678">
    <property type="entry name" value="Pirin"/>
    <property type="match status" value="1"/>
</dbReference>
<dbReference type="InterPro" id="IPR011051">
    <property type="entry name" value="RmlC_Cupin_sf"/>
</dbReference>
<dbReference type="CDD" id="cd02909">
    <property type="entry name" value="cupin_pirin_N"/>
    <property type="match status" value="1"/>
</dbReference>
<sequence length="287" mass="31504">MTTIISPRVHDLGGGFNVRRAVPSLQARSVGPFVFVDHMGPAVFEPGRGIDVRPHPHIGLATVTFLWSGAINHKDTLGSEQVIAPGDVNWMTAGRGIAHSERTPVDVRTGRHDVHGMQTWVALPKSFEEVAPEFHHHAAAALPELQRDGARLRVIAGTAYGEESPVKVFSGTFNVAVDLQPDAELEIDSGHVERALYVLEGDAQVDGADIPEKHLVVFDRGSRPVLRAKTPVKGLLMGGEPLDAPRHMWWNFVSSSKERIEQAKQDWLDGRFGRIPGETEFIPLPER</sequence>
<dbReference type="Gene3D" id="2.60.120.10">
    <property type="entry name" value="Jelly Rolls"/>
    <property type="match status" value="2"/>
</dbReference>
<feature type="domain" description="Pirin N-terminal" evidence="3">
    <location>
        <begin position="16"/>
        <end position="121"/>
    </location>
</feature>